<dbReference type="OrthoDB" id="10264154at2759"/>
<dbReference type="GO" id="GO:0005960">
    <property type="term" value="C:glycine cleavage complex"/>
    <property type="evidence" value="ECO:0007669"/>
    <property type="project" value="UniProtKB-UniRule"/>
</dbReference>
<dbReference type="InterPro" id="IPR000089">
    <property type="entry name" value="Biotin_lipoyl"/>
</dbReference>
<dbReference type="AlphaFoldDB" id="A0A8H3TWF8"/>
<dbReference type="EMBL" id="BLZA01000028">
    <property type="protein sequence ID" value="GHJ88035.1"/>
    <property type="molecule type" value="Genomic_DNA"/>
</dbReference>
<dbReference type="InterPro" id="IPR011053">
    <property type="entry name" value="Single_hybrid_motif"/>
</dbReference>
<dbReference type="PANTHER" id="PTHR11715">
    <property type="entry name" value="GLYCINE CLEAVAGE SYSTEM H PROTEIN"/>
    <property type="match status" value="1"/>
</dbReference>
<dbReference type="HAMAP" id="MF_00272">
    <property type="entry name" value="GcvH"/>
    <property type="match status" value="1"/>
</dbReference>
<dbReference type="PANTHER" id="PTHR11715:SF3">
    <property type="entry name" value="GLYCINE CLEAVAGE SYSTEM H PROTEIN-RELATED"/>
    <property type="match status" value="1"/>
</dbReference>
<dbReference type="InterPro" id="IPR002930">
    <property type="entry name" value="GCV_H"/>
</dbReference>
<dbReference type="Proteomes" id="UP000620104">
    <property type="component" value="Unassembled WGS sequence"/>
</dbReference>
<evidence type="ECO:0000256" key="5">
    <source>
        <dbReference type="RuleBase" id="RU364055"/>
    </source>
</evidence>
<dbReference type="InterPro" id="IPR003016">
    <property type="entry name" value="2-oxoA_DH_lipoyl-BS"/>
</dbReference>
<evidence type="ECO:0000256" key="4">
    <source>
        <dbReference type="PIRSR" id="PIRSR617453-50"/>
    </source>
</evidence>
<dbReference type="InterPro" id="IPR017453">
    <property type="entry name" value="GCV_H_sub"/>
</dbReference>
<dbReference type="NCBIfam" id="NF002270">
    <property type="entry name" value="PRK01202.1"/>
    <property type="match status" value="1"/>
</dbReference>
<feature type="domain" description="Lipoyl-binding" evidence="6">
    <location>
        <begin position="54"/>
        <end position="136"/>
    </location>
</feature>
<accession>A0A8H3TWF8</accession>
<dbReference type="GO" id="GO:0005739">
    <property type="term" value="C:mitochondrion"/>
    <property type="evidence" value="ECO:0007669"/>
    <property type="project" value="UniProtKB-SubCell"/>
</dbReference>
<keyword evidence="3 5" id="KW-0809">Transit peptide</keyword>
<evidence type="ECO:0000259" key="6">
    <source>
        <dbReference type="PROSITE" id="PS50968"/>
    </source>
</evidence>
<comment type="subcellular location">
    <subcellularLocation>
        <location evidence="5">Mitochondrion</location>
    </subcellularLocation>
</comment>
<comment type="similarity">
    <text evidence="1 5">Belongs to the GcvH family.</text>
</comment>
<evidence type="ECO:0000256" key="3">
    <source>
        <dbReference type="ARBA" id="ARBA00022946"/>
    </source>
</evidence>
<proteinExistence type="inferred from homology"/>
<gene>
    <name evidence="7" type="ORF">NliqN6_4437</name>
</gene>
<protein>
    <recommendedName>
        <fullName evidence="5">Glycine cleavage system H protein</fullName>
    </recommendedName>
</protein>
<dbReference type="SUPFAM" id="SSF51230">
    <property type="entry name" value="Single hybrid motif"/>
    <property type="match status" value="1"/>
</dbReference>
<keyword evidence="8" id="KW-1185">Reference proteome</keyword>
<dbReference type="Gene3D" id="2.40.50.100">
    <property type="match status" value="1"/>
</dbReference>
<sequence>MFAALTSTARTALRANVKPVARTLNLRLTAVRFASTTRYSTDHEYVHFDDATNIGTVGITDYAQKALGDVVFVELPQVDSEVTQADPIGAVESVKAASDIYAPVSGVVTEINEQLNDQANLLNKDSEGRGWLCKIKLSNPAEFEQLLTEKAYKAHCDGESE</sequence>
<evidence type="ECO:0000313" key="7">
    <source>
        <dbReference type="EMBL" id="GHJ88035.1"/>
    </source>
</evidence>
<comment type="subunit">
    <text evidence="5">The glycine cleavage system is composed of four proteins: P, T, L and H.</text>
</comment>
<dbReference type="Pfam" id="PF01597">
    <property type="entry name" value="GCV_H"/>
    <property type="match status" value="1"/>
</dbReference>
<feature type="modified residue" description="N6-lipoyllysine" evidence="4">
    <location>
        <position position="95"/>
    </location>
</feature>
<organism evidence="7 8">
    <name type="scientific">Naganishia liquefaciens</name>
    <dbReference type="NCBI Taxonomy" id="104408"/>
    <lineage>
        <taxon>Eukaryota</taxon>
        <taxon>Fungi</taxon>
        <taxon>Dikarya</taxon>
        <taxon>Basidiomycota</taxon>
        <taxon>Agaricomycotina</taxon>
        <taxon>Tremellomycetes</taxon>
        <taxon>Filobasidiales</taxon>
        <taxon>Filobasidiaceae</taxon>
        <taxon>Naganishia</taxon>
    </lineage>
</organism>
<keyword evidence="5" id="KW-0496">Mitochondrion</keyword>
<comment type="function">
    <text evidence="5">The H protein shuttles the methylamine group of glycine from the P protein to the T protein.</text>
</comment>
<dbReference type="CDD" id="cd06848">
    <property type="entry name" value="GCS_H"/>
    <property type="match status" value="1"/>
</dbReference>
<dbReference type="GO" id="GO:0009249">
    <property type="term" value="P:protein lipoylation"/>
    <property type="evidence" value="ECO:0007669"/>
    <property type="project" value="TreeGrafter"/>
</dbReference>
<dbReference type="GO" id="GO:0019464">
    <property type="term" value="P:glycine decarboxylation via glycine cleavage system"/>
    <property type="evidence" value="ECO:0007669"/>
    <property type="project" value="UniProtKB-UniRule"/>
</dbReference>
<dbReference type="PROSITE" id="PS00189">
    <property type="entry name" value="LIPOYL"/>
    <property type="match status" value="1"/>
</dbReference>
<dbReference type="InterPro" id="IPR033753">
    <property type="entry name" value="GCV_H/Fam206"/>
</dbReference>
<dbReference type="NCBIfam" id="TIGR00527">
    <property type="entry name" value="gcvH"/>
    <property type="match status" value="1"/>
</dbReference>
<evidence type="ECO:0000313" key="8">
    <source>
        <dbReference type="Proteomes" id="UP000620104"/>
    </source>
</evidence>
<name>A0A8H3TWF8_9TREE</name>
<keyword evidence="2 4" id="KW-0450">Lipoyl</keyword>
<reference evidence="7" key="1">
    <citation type="submission" date="2020-07" db="EMBL/GenBank/DDBJ databases">
        <title>Draft Genome Sequence of a Deep-Sea Yeast, Naganishia (Cryptococcus) liquefaciens strain N6.</title>
        <authorList>
            <person name="Han Y.W."/>
            <person name="Kajitani R."/>
            <person name="Morimoto H."/>
            <person name="Parhat M."/>
            <person name="Tsubouchi H."/>
            <person name="Bakenova O."/>
            <person name="Ogata M."/>
            <person name="Argunhan B."/>
            <person name="Aoki R."/>
            <person name="Kajiwara S."/>
            <person name="Itoh T."/>
            <person name="Iwasaki H."/>
        </authorList>
    </citation>
    <scope>NUCLEOTIDE SEQUENCE</scope>
    <source>
        <strain evidence="7">N6</strain>
    </source>
</reference>
<comment type="caution">
    <text evidence="7">The sequence shown here is derived from an EMBL/GenBank/DDBJ whole genome shotgun (WGS) entry which is preliminary data.</text>
</comment>
<comment type="cofactor">
    <cofactor evidence="5">
        <name>(R)-lipoate</name>
        <dbReference type="ChEBI" id="CHEBI:83088"/>
    </cofactor>
    <text evidence="5">Binds 1 lipoyl cofactor covalently.</text>
</comment>
<evidence type="ECO:0000256" key="2">
    <source>
        <dbReference type="ARBA" id="ARBA00022823"/>
    </source>
</evidence>
<dbReference type="PROSITE" id="PS50968">
    <property type="entry name" value="BIOTINYL_LIPOYL"/>
    <property type="match status" value="1"/>
</dbReference>
<evidence type="ECO:0000256" key="1">
    <source>
        <dbReference type="ARBA" id="ARBA00009249"/>
    </source>
</evidence>